<accession>A0A8J3Q9J6</accession>
<feature type="transmembrane region" description="Helical" evidence="1">
    <location>
        <begin position="73"/>
        <end position="96"/>
    </location>
</feature>
<keyword evidence="1" id="KW-0472">Membrane</keyword>
<feature type="transmembrane region" description="Helical" evidence="1">
    <location>
        <begin position="129"/>
        <end position="147"/>
    </location>
</feature>
<proteinExistence type="predicted"/>
<dbReference type="InterPro" id="IPR037185">
    <property type="entry name" value="EmrE-like"/>
</dbReference>
<evidence type="ECO:0008006" key="4">
    <source>
        <dbReference type="Google" id="ProtNLM"/>
    </source>
</evidence>
<protein>
    <recommendedName>
        <fullName evidence="4">DMT family transporter</fullName>
    </recommendedName>
</protein>
<feature type="transmembrane region" description="Helical" evidence="1">
    <location>
        <begin position="338"/>
        <end position="357"/>
    </location>
</feature>
<dbReference type="EMBL" id="BONY01000028">
    <property type="protein sequence ID" value="GIH06584.1"/>
    <property type="molecule type" value="Genomic_DNA"/>
</dbReference>
<feature type="transmembrane region" description="Helical" evidence="1">
    <location>
        <begin position="288"/>
        <end position="304"/>
    </location>
</feature>
<keyword evidence="3" id="KW-1185">Reference proteome</keyword>
<evidence type="ECO:0000256" key="1">
    <source>
        <dbReference type="SAM" id="Phobius"/>
    </source>
</evidence>
<organism evidence="2 3">
    <name type="scientific">Rhizocola hellebori</name>
    <dbReference type="NCBI Taxonomy" id="1392758"/>
    <lineage>
        <taxon>Bacteria</taxon>
        <taxon>Bacillati</taxon>
        <taxon>Actinomycetota</taxon>
        <taxon>Actinomycetes</taxon>
        <taxon>Micromonosporales</taxon>
        <taxon>Micromonosporaceae</taxon>
        <taxon>Rhizocola</taxon>
    </lineage>
</organism>
<feature type="transmembrane region" description="Helical" evidence="1">
    <location>
        <begin position="32"/>
        <end position="52"/>
    </location>
</feature>
<gene>
    <name evidence="2" type="ORF">Rhe02_46510</name>
</gene>
<dbReference type="SUPFAM" id="SSF103481">
    <property type="entry name" value="Multidrug resistance efflux transporter EmrE"/>
    <property type="match status" value="1"/>
</dbReference>
<evidence type="ECO:0000313" key="2">
    <source>
        <dbReference type="EMBL" id="GIH06584.1"/>
    </source>
</evidence>
<feature type="transmembrane region" description="Helical" evidence="1">
    <location>
        <begin position="446"/>
        <end position="464"/>
    </location>
</feature>
<feature type="transmembrane region" description="Helical" evidence="1">
    <location>
        <begin position="236"/>
        <end position="254"/>
    </location>
</feature>
<name>A0A8J3Q9J6_9ACTN</name>
<keyword evidence="1" id="KW-0812">Transmembrane</keyword>
<dbReference type="AlphaFoldDB" id="A0A8J3Q9J6"/>
<evidence type="ECO:0000313" key="3">
    <source>
        <dbReference type="Proteomes" id="UP000612899"/>
    </source>
</evidence>
<feature type="transmembrane region" description="Helical" evidence="1">
    <location>
        <begin position="194"/>
        <end position="216"/>
    </location>
</feature>
<feature type="transmembrane region" description="Helical" evidence="1">
    <location>
        <begin position="261"/>
        <end position="282"/>
    </location>
</feature>
<comment type="caution">
    <text evidence="2">The sequence shown here is derived from an EMBL/GenBank/DDBJ whole genome shotgun (WGS) entry which is preliminary data.</text>
</comment>
<feature type="transmembrane region" description="Helical" evidence="1">
    <location>
        <begin position="102"/>
        <end position="122"/>
    </location>
</feature>
<feature type="transmembrane region" description="Helical" evidence="1">
    <location>
        <begin position="311"/>
        <end position="332"/>
    </location>
</feature>
<feature type="transmembrane region" description="Helical" evidence="1">
    <location>
        <begin position="7"/>
        <end position="26"/>
    </location>
</feature>
<feature type="transmembrane region" description="Helical" evidence="1">
    <location>
        <begin position="536"/>
        <end position="556"/>
    </location>
</feature>
<feature type="transmembrane region" description="Helical" evidence="1">
    <location>
        <begin position="470"/>
        <end position="490"/>
    </location>
</feature>
<feature type="transmembrane region" description="Helical" evidence="1">
    <location>
        <begin position="159"/>
        <end position="182"/>
    </location>
</feature>
<keyword evidence="1" id="KW-1133">Transmembrane helix</keyword>
<sequence length="557" mass="59217">MRSTARSSLALIFAVTTWSLAPLWIVNARGLVPAPVAAMLSLMTATALAVLVSSFSRKYHVLAAFRATRERHLLITAAGVGGLAFFAYPLLYFSALQMGPPLLVNLVNYLWPIIGLLMASAIRRETAALEVLMAAAFGFAGAALAILNNSETGPLASGLASPLPFALAALGAIAYGAMSAFMNATAPRQEGPRGVQFFLVALCFGGIACGLTFGAVALVSPESLTFHPSRGHLEALVVYALLHPFSHLCWLTAIQDRRIPGFTSTFLVPVFSTVVLAVAAHGLIGPRIVAALTLVLCGILFSAVRDRGVPVVFATTLAGTGSLLVSVSLPYPTGGDEMFSATDILVGLFAIFGGFVLTNSIARYANLQQACEAFYSRARSLIDGGTTQREVVVDNLDRLDRRVIASARLDQEPAEQGPVARPLSGLSREWARVDLALSSRVSPYEWLVLLLGASGVVLAMHSAAMGDQRLTMSLVRALVTAVVVGLLFAVRDYDLNRPNRVVSNLTTLHHHFDVPISADSTLAVTVDNQRERQIDWTALALVFLVAASIVSVILNLQ</sequence>
<dbReference type="Proteomes" id="UP000612899">
    <property type="component" value="Unassembled WGS sequence"/>
</dbReference>
<reference evidence="2" key="1">
    <citation type="submission" date="2021-01" db="EMBL/GenBank/DDBJ databases">
        <title>Whole genome shotgun sequence of Rhizocola hellebori NBRC 109834.</title>
        <authorList>
            <person name="Komaki H."/>
            <person name="Tamura T."/>
        </authorList>
    </citation>
    <scope>NUCLEOTIDE SEQUENCE</scope>
    <source>
        <strain evidence="2">NBRC 109834</strain>
    </source>
</reference>
<dbReference type="RefSeq" id="WP_203910397.1">
    <property type="nucleotide sequence ID" value="NZ_BONY01000028.1"/>
</dbReference>